<feature type="signal peptide" evidence="1">
    <location>
        <begin position="1"/>
        <end position="21"/>
    </location>
</feature>
<feature type="chain" id="PRO_5024908997" evidence="1">
    <location>
        <begin position="22"/>
        <end position="835"/>
    </location>
</feature>
<dbReference type="InterPro" id="IPR026457">
    <property type="entry name" value="CSLREA_Nterm"/>
</dbReference>
<dbReference type="EMBL" id="CP043909">
    <property type="protein sequence ID" value="QER39040.1"/>
    <property type="molecule type" value="Genomic_DNA"/>
</dbReference>
<evidence type="ECO:0000313" key="2">
    <source>
        <dbReference type="EMBL" id="QER39040.1"/>
    </source>
</evidence>
<dbReference type="NCBIfam" id="TIGR04214">
    <property type="entry name" value="CSLREA_Nterm"/>
    <property type="match status" value="1"/>
</dbReference>
<accession>A0A5P1UTB5</accession>
<keyword evidence="3" id="KW-1185">Reference proteome</keyword>
<organism evidence="2 3">
    <name type="scientific">Acinetobacter suaedae</name>
    <dbReference type="NCBI Taxonomy" id="2609668"/>
    <lineage>
        <taxon>Bacteria</taxon>
        <taxon>Pseudomonadati</taxon>
        <taxon>Pseudomonadota</taxon>
        <taxon>Gammaproteobacteria</taxon>
        <taxon>Moraxellales</taxon>
        <taxon>Moraxellaceae</taxon>
        <taxon>Acinetobacter</taxon>
    </lineage>
</organism>
<gene>
    <name evidence="2" type="ORF">F2A31_04720</name>
</gene>
<dbReference type="AlphaFoldDB" id="A0A5P1UTB5"/>
<dbReference type="InterPro" id="IPR011050">
    <property type="entry name" value="Pectin_lyase_fold/virulence"/>
</dbReference>
<dbReference type="SUPFAM" id="SSF51126">
    <property type="entry name" value="Pectin lyase-like"/>
    <property type="match status" value="1"/>
</dbReference>
<evidence type="ECO:0000313" key="3">
    <source>
        <dbReference type="Proteomes" id="UP000325177"/>
    </source>
</evidence>
<name>A0A5P1UTB5_9GAMM</name>
<dbReference type="RefSeq" id="WP_150025415.1">
    <property type="nucleotide sequence ID" value="NZ_CP043909.1"/>
</dbReference>
<protein>
    <submittedName>
        <fullName evidence="2">CSLREA domain-containing protein</fullName>
    </submittedName>
</protein>
<reference evidence="2 3" key="1">
    <citation type="submission" date="2019-09" db="EMBL/GenBank/DDBJ databases">
        <title>Acinetobacter sp. C16S1 isolated from saline soil.</title>
        <authorList>
            <person name="Xu L."/>
            <person name="Sun J.-Q."/>
        </authorList>
    </citation>
    <scope>NUCLEOTIDE SEQUENCE [LARGE SCALE GENOMIC DNA]</scope>
    <source>
        <strain evidence="2 3">C16S1</strain>
    </source>
</reference>
<dbReference type="Proteomes" id="UP000325177">
    <property type="component" value="Chromosome"/>
</dbReference>
<sequence length="835" mass="91606">MKNYKKALLASMVLASMSLIAETSDEPIKVTTFVDEDGENLKACSLREALETAKRRTSYGGCVVTDTRSSTQKKIQLEKGVYTLKSELQPQVNVSILGAGPVDWENKNVLLNDVVNQYPAQIPLQTTIQAENSRIFNTTVGKQKLVLSNLILRGGYTSGLGGAIYAGDDVSLLSSQILDSKAEQAGGAIYLAGNSSGLTISKSLIQGNQAPIGSVLAMHDKNDLGYTQRNITINSSSLVKNGSTTSKSMFEFVGEPTIVLESNTIAKNIANSTYGNLIKFTGDTEAGQGTGNRSSVLSTLSRLTLENNTIVENSAYTTFLYDKIGLKRITFNVLAYNGEIGTYACRYLLGSAKKQENVGLLFAYNAFVKNEASANYCDLPEEVFVKNESNIDVSDKPIGTYLSAYIPASVHTGFLPLYYPIDKNRFEQDEDKKVKDLINTGVTDCSTIDQRGLSRITDGALNLDPDARNTCDIGSVELMRLTAGDIFDLSNSSISKMIDNYQGSYELFENLVKNPNNSEFLTYYKFRLAQYKKVLDVFADPEKRQDALKYRAIYVDLRNQKLPLPEEVLTSDGKTHALQFFSPEHYDIEVEALGKGQIDGAIAGIEPEEELVCKWNAALEQIMIYRTDDEITQAGDKYYCKYTITSIANRKITSTGLLQAAFVNIAPVVKDTSVTLKYQKNETATLNLLDFANDDGDTGPNGSGPELKPNKSAFWHNEEGVELPIRLSNVSSNLIITADRVGNCPAPDQQEKCYGGNIYIKEANAFNQFNFSFNYQVYDNELPTPAISNVGTVKVISTANTTDNKRNAKSGGGSTTLLSLFGLLGLLAYRCLRRK</sequence>
<dbReference type="KEGG" id="asue:F2A31_04720"/>
<evidence type="ECO:0000256" key="1">
    <source>
        <dbReference type="SAM" id="SignalP"/>
    </source>
</evidence>
<keyword evidence="1" id="KW-0732">Signal</keyword>
<proteinExistence type="predicted"/>